<gene>
    <name evidence="4" type="ORF">HNR65_003639</name>
</gene>
<dbReference type="PANTHER" id="PTHR33803:SF3">
    <property type="entry name" value="BLL1974 PROTEIN"/>
    <property type="match status" value="1"/>
</dbReference>
<sequence>MYRDNQKQLKFEDFYLPFGGRLRSDNRWVKLAKLIPWHEFEELYASSLAGTGMGAPAMSVRVALGALIIKERLGTSDEETVEQIRENPYLQYFLGLEEYGEEAPFHPTMFVHFRKRLGKEALRAINDRISTKAMSSGEKPKQKGKKLSGKDDDQGPPSGTSQGGNQGKLLLDASCAPADITYPTDLKIVNEAREKSEEIIDALHEPAKGKKRKPRTYRQKARKQFLAAAKKKKLSKRQRRQVMRQQLGYLARNLKTISSLANQHGLGLLDRRQYKNLLVIEEVRRQQKSMFENKANRIEDRIVSISQPHVRPIKRGKAGASTEFGAKISVSVINGYGFVDRLSWDSYNESGDLIAQVKKYRQLFGCWPESVHADKIYRNQENRRFCKKHGIRLSGPPLGRPPKDAQISREIRKQVYQDEVERNAVEGKFGQAKRRFGLGRVMCKLASTAETAVLITFLVMNLERWLKAILFWLFYNLLILSQIGSPLQGRPGLCTEI</sequence>
<comment type="caution">
    <text evidence="4">The sequence shown here is derived from an EMBL/GenBank/DDBJ whole genome shotgun (WGS) entry which is preliminary data.</text>
</comment>
<dbReference type="InterPro" id="IPR025668">
    <property type="entry name" value="Tnp_DDE_dom"/>
</dbReference>
<dbReference type="RefSeq" id="WP_232364837.1">
    <property type="nucleotide sequence ID" value="NZ_JACDUS010000026.1"/>
</dbReference>
<evidence type="ECO:0000256" key="1">
    <source>
        <dbReference type="SAM" id="MobiDB-lite"/>
    </source>
</evidence>
<dbReference type="AlphaFoldDB" id="A0A7W0CCT6"/>
<reference evidence="4 5" key="1">
    <citation type="submission" date="2020-07" db="EMBL/GenBank/DDBJ databases">
        <title>Genomic Encyclopedia of Type Strains, Phase IV (KMG-IV): sequencing the most valuable type-strain genomes for metagenomic binning, comparative biology and taxonomic classification.</title>
        <authorList>
            <person name="Goeker M."/>
        </authorList>
    </citation>
    <scope>NUCLEOTIDE SEQUENCE [LARGE SCALE GENOMIC DNA]</scope>
    <source>
        <strain evidence="4 5">DSM 17721</strain>
    </source>
</reference>
<name>A0A7W0CCT6_9BACT</name>
<evidence type="ECO:0000313" key="4">
    <source>
        <dbReference type="EMBL" id="MBA2883272.1"/>
    </source>
</evidence>
<feature type="region of interest" description="Disordered" evidence="1">
    <location>
        <begin position="128"/>
        <end position="169"/>
    </location>
</feature>
<proteinExistence type="predicted"/>
<evidence type="ECO:0000259" key="2">
    <source>
        <dbReference type="Pfam" id="PF05598"/>
    </source>
</evidence>
<dbReference type="Pfam" id="PF13586">
    <property type="entry name" value="DDE_Tnp_1_2"/>
    <property type="match status" value="1"/>
</dbReference>
<evidence type="ECO:0000313" key="5">
    <source>
        <dbReference type="Proteomes" id="UP000525298"/>
    </source>
</evidence>
<accession>A0A7W0CCT6</accession>
<evidence type="ECO:0008006" key="6">
    <source>
        <dbReference type="Google" id="ProtNLM"/>
    </source>
</evidence>
<feature type="domain" description="Transposase InsH N-terminal" evidence="2">
    <location>
        <begin position="21"/>
        <end position="116"/>
    </location>
</feature>
<feature type="domain" description="Transposase DDE" evidence="3">
    <location>
        <begin position="371"/>
        <end position="463"/>
    </location>
</feature>
<organism evidence="4 5">
    <name type="scientific">Desulfosalsimonas propionicica</name>
    <dbReference type="NCBI Taxonomy" id="332175"/>
    <lineage>
        <taxon>Bacteria</taxon>
        <taxon>Pseudomonadati</taxon>
        <taxon>Thermodesulfobacteriota</taxon>
        <taxon>Desulfobacteria</taxon>
        <taxon>Desulfobacterales</taxon>
        <taxon>Desulfosalsimonadaceae</taxon>
        <taxon>Desulfosalsimonas</taxon>
    </lineage>
</organism>
<dbReference type="EMBL" id="JACDUS010000026">
    <property type="protein sequence ID" value="MBA2883272.1"/>
    <property type="molecule type" value="Genomic_DNA"/>
</dbReference>
<dbReference type="InterPro" id="IPR008490">
    <property type="entry name" value="Transposase_InsH_N"/>
</dbReference>
<dbReference type="Proteomes" id="UP000525298">
    <property type="component" value="Unassembled WGS sequence"/>
</dbReference>
<dbReference type="Pfam" id="PF05598">
    <property type="entry name" value="DUF772"/>
    <property type="match status" value="1"/>
</dbReference>
<evidence type="ECO:0000259" key="3">
    <source>
        <dbReference type="Pfam" id="PF13586"/>
    </source>
</evidence>
<dbReference type="NCBIfam" id="NF033578">
    <property type="entry name" value="transpos_IS5_1"/>
    <property type="match status" value="1"/>
</dbReference>
<dbReference type="InterPro" id="IPR047710">
    <property type="entry name" value="Transpos_IS5-like"/>
</dbReference>
<keyword evidence="5" id="KW-1185">Reference proteome</keyword>
<protein>
    <recommendedName>
        <fullName evidence="6">IS5 family transposase</fullName>
    </recommendedName>
</protein>
<dbReference type="PANTHER" id="PTHR33803">
    <property type="entry name" value="IS1478 TRANSPOSASE"/>
    <property type="match status" value="1"/>
</dbReference>